<dbReference type="eggNOG" id="ENOG502ZNUH">
    <property type="taxonomic scope" value="Bacteria"/>
</dbReference>
<evidence type="ECO:0000313" key="4">
    <source>
        <dbReference type="Proteomes" id="UP000002730"/>
    </source>
</evidence>
<dbReference type="STRING" id="573061.Clocel_0920"/>
<feature type="signal peptide" evidence="2">
    <location>
        <begin position="1"/>
        <end position="21"/>
    </location>
</feature>
<evidence type="ECO:0000256" key="2">
    <source>
        <dbReference type="SAM" id="SignalP"/>
    </source>
</evidence>
<dbReference type="AlphaFoldDB" id="D9ST74"/>
<gene>
    <name evidence="3" type="ordered locus">Clocel_0920</name>
</gene>
<dbReference type="RefSeq" id="WP_010076468.1">
    <property type="nucleotide sequence ID" value="NC_014393.1"/>
</dbReference>
<reference evidence="3 4" key="1">
    <citation type="submission" date="2010-08" db="EMBL/GenBank/DDBJ databases">
        <title>Complete sequence of Clostridium cellulovorans 743B.</title>
        <authorList>
            <consortium name="US DOE Joint Genome Institute"/>
            <person name="Lucas S."/>
            <person name="Copeland A."/>
            <person name="Lapidus A."/>
            <person name="Cheng J.-F."/>
            <person name="Bruce D."/>
            <person name="Goodwin L."/>
            <person name="Pitluck S."/>
            <person name="Chertkov O."/>
            <person name="Detter J.C."/>
            <person name="Han C."/>
            <person name="Tapia R."/>
            <person name="Land M."/>
            <person name="Hauser L."/>
            <person name="Chang Y.-J."/>
            <person name="Jeffries C."/>
            <person name="Kyrpides N."/>
            <person name="Ivanova N."/>
            <person name="Mikhailova N."/>
            <person name="Hemme C.L."/>
            <person name="Woyke T."/>
        </authorList>
    </citation>
    <scope>NUCLEOTIDE SEQUENCE [LARGE SCALE GENOMIC DNA]</scope>
    <source>
        <strain evidence="4">ATCC 35296 / DSM 3052 / OCM 3 / 743B</strain>
    </source>
</reference>
<proteinExistence type="predicted"/>
<dbReference type="KEGG" id="ccb:Clocel_0920"/>
<dbReference type="OrthoDB" id="1897602at2"/>
<dbReference type="Proteomes" id="UP000002730">
    <property type="component" value="Chromosome"/>
</dbReference>
<organism evidence="3 4">
    <name type="scientific">Clostridium cellulovorans (strain ATCC 35296 / DSM 3052 / OCM 3 / 743B)</name>
    <dbReference type="NCBI Taxonomy" id="573061"/>
    <lineage>
        <taxon>Bacteria</taxon>
        <taxon>Bacillati</taxon>
        <taxon>Bacillota</taxon>
        <taxon>Clostridia</taxon>
        <taxon>Eubacteriales</taxon>
        <taxon>Clostridiaceae</taxon>
        <taxon>Clostridium</taxon>
    </lineage>
</organism>
<evidence type="ECO:0008006" key="5">
    <source>
        <dbReference type="Google" id="ProtNLM"/>
    </source>
</evidence>
<name>D9ST74_CLOC7</name>
<feature type="coiled-coil region" evidence="1">
    <location>
        <begin position="116"/>
        <end position="150"/>
    </location>
</feature>
<keyword evidence="1" id="KW-0175">Coiled coil</keyword>
<evidence type="ECO:0000256" key="1">
    <source>
        <dbReference type="SAM" id="Coils"/>
    </source>
</evidence>
<sequence>MSSKKVMAVLLAVGVVASTSAMVSKINIKEVFAESIKQNVVYTKEDTTTASQDDGTGKVTGAEEEVYKERTLDILKNYFNISVEENENFKFSACILNEKTLDVIQLKEQEWVQEAYDKKEISKEEYDKRMADIERNYNGLKERVKKLKHGLVQATWFGENKCYMFDFNENTKEVDFVMVNEGNPAESDVPLTISEEQLKNTAEDFIKQNKLADIEKPKCIFVKGKHIFYEDENDSAKKAEISINPFTGKVWSFAVKGYADLEYNTAINKK</sequence>
<keyword evidence="2" id="KW-0732">Signal</keyword>
<dbReference type="HOGENOM" id="CLU_1021966_0_0_9"/>
<accession>D9ST74</accession>
<evidence type="ECO:0000313" key="3">
    <source>
        <dbReference type="EMBL" id="ADL50690.1"/>
    </source>
</evidence>
<protein>
    <recommendedName>
        <fullName evidence="5">PepSY domain-containing protein</fullName>
    </recommendedName>
</protein>
<dbReference type="EMBL" id="CP002160">
    <property type="protein sequence ID" value="ADL50690.1"/>
    <property type="molecule type" value="Genomic_DNA"/>
</dbReference>
<keyword evidence="4" id="KW-1185">Reference proteome</keyword>
<feature type="chain" id="PRO_5038484597" description="PepSY domain-containing protein" evidence="2">
    <location>
        <begin position="22"/>
        <end position="270"/>
    </location>
</feature>